<evidence type="ECO:0000256" key="11">
    <source>
        <dbReference type="ARBA" id="ARBA00022759"/>
    </source>
</evidence>
<keyword evidence="10 14" id="KW-0479">Metal-binding</keyword>
<dbReference type="PANTHER" id="PTHR10954:SF18">
    <property type="entry name" value="RIBONUCLEASE HII"/>
    <property type="match status" value="1"/>
</dbReference>
<comment type="catalytic activity">
    <reaction evidence="1 14 15 16">
        <text>Endonucleolytic cleavage to 5'-phosphomonoester.</text>
        <dbReference type="EC" id="3.1.26.4"/>
    </reaction>
</comment>
<dbReference type="GO" id="GO:0043137">
    <property type="term" value="P:DNA replication, removal of RNA primer"/>
    <property type="evidence" value="ECO:0007669"/>
    <property type="project" value="TreeGrafter"/>
</dbReference>
<sequence>MRKSRVIAIPDKNLWKKHSFIAGVDEAGRGPLAGPVVACAVILPRNYYHAGIDDSKKLTPSKRDSLSKIIKKIAIAYQFGIIDSEKIDEINILQATKLAMFKAINELIPIPEIVLLDAVRLNDLSIPQIPIIKGDTLSLSIAAASILAKVKRDQIMHAYHQTYPQYGFNRHKGYPTKMHRERIKQHGPCAIHRKTFRLLASDSTL</sequence>
<dbReference type="EMBL" id="MEUM01000146">
    <property type="protein sequence ID" value="OGC39168.1"/>
    <property type="molecule type" value="Genomic_DNA"/>
</dbReference>
<dbReference type="HAMAP" id="MF_00052_B">
    <property type="entry name" value="RNase_HII_B"/>
    <property type="match status" value="1"/>
</dbReference>
<feature type="binding site" evidence="14 15">
    <location>
        <position position="117"/>
    </location>
    <ligand>
        <name>a divalent metal cation</name>
        <dbReference type="ChEBI" id="CHEBI:60240"/>
    </ligand>
</feature>
<keyword evidence="8 14" id="KW-0963">Cytoplasm</keyword>
<dbReference type="PANTHER" id="PTHR10954">
    <property type="entry name" value="RIBONUCLEASE H2 SUBUNIT A"/>
    <property type="match status" value="1"/>
</dbReference>
<dbReference type="EC" id="3.1.26.4" evidence="6 14"/>
<dbReference type="InterPro" id="IPR012337">
    <property type="entry name" value="RNaseH-like_sf"/>
</dbReference>
<accession>A0A1F4U2G6</accession>
<dbReference type="NCBIfam" id="NF000595">
    <property type="entry name" value="PRK00015.1-3"/>
    <property type="match status" value="1"/>
</dbReference>
<dbReference type="GO" id="GO:0006298">
    <property type="term" value="P:mismatch repair"/>
    <property type="evidence" value="ECO:0007669"/>
    <property type="project" value="TreeGrafter"/>
</dbReference>
<evidence type="ECO:0000313" key="18">
    <source>
        <dbReference type="EMBL" id="OGC39168.1"/>
    </source>
</evidence>
<dbReference type="InterPro" id="IPR022898">
    <property type="entry name" value="RNase_HII"/>
</dbReference>
<reference evidence="18 19" key="1">
    <citation type="journal article" date="2016" name="Nat. Commun.">
        <title>Thousands of microbial genomes shed light on interconnected biogeochemical processes in an aquifer system.</title>
        <authorList>
            <person name="Anantharaman K."/>
            <person name="Brown C.T."/>
            <person name="Hug L.A."/>
            <person name="Sharon I."/>
            <person name="Castelle C.J."/>
            <person name="Probst A.J."/>
            <person name="Thomas B.C."/>
            <person name="Singh A."/>
            <person name="Wilkins M.J."/>
            <person name="Karaoz U."/>
            <person name="Brodie E.L."/>
            <person name="Williams K.H."/>
            <person name="Hubbard S.S."/>
            <person name="Banfield J.F."/>
        </authorList>
    </citation>
    <scope>NUCLEOTIDE SEQUENCE [LARGE SCALE GENOMIC DNA]</scope>
</reference>
<evidence type="ECO:0000259" key="17">
    <source>
        <dbReference type="PROSITE" id="PS51975"/>
    </source>
</evidence>
<dbReference type="InterPro" id="IPR001352">
    <property type="entry name" value="RNase_HII/HIII"/>
</dbReference>
<feature type="binding site" evidence="14 15">
    <location>
        <position position="25"/>
    </location>
    <ligand>
        <name>a divalent metal cation</name>
        <dbReference type="ChEBI" id="CHEBI:60240"/>
    </ligand>
</feature>
<comment type="subcellular location">
    <subcellularLocation>
        <location evidence="4 14">Cytoplasm</location>
    </subcellularLocation>
</comment>
<evidence type="ECO:0000256" key="9">
    <source>
        <dbReference type="ARBA" id="ARBA00022722"/>
    </source>
</evidence>
<keyword evidence="12 14" id="KW-0378">Hydrolase</keyword>
<comment type="similarity">
    <text evidence="5 14 16">Belongs to the RNase HII family.</text>
</comment>
<dbReference type="NCBIfam" id="NF000594">
    <property type="entry name" value="PRK00015.1-1"/>
    <property type="match status" value="1"/>
</dbReference>
<comment type="cofactor">
    <cofactor evidence="2">
        <name>Mg(2+)</name>
        <dbReference type="ChEBI" id="CHEBI:18420"/>
    </cofactor>
</comment>
<evidence type="ECO:0000256" key="10">
    <source>
        <dbReference type="ARBA" id="ARBA00022723"/>
    </source>
</evidence>
<keyword evidence="9 14" id="KW-0540">Nuclease</keyword>
<dbReference type="GO" id="GO:0003723">
    <property type="term" value="F:RNA binding"/>
    <property type="evidence" value="ECO:0007669"/>
    <property type="project" value="UniProtKB-UniRule"/>
</dbReference>
<dbReference type="GO" id="GO:0005737">
    <property type="term" value="C:cytoplasm"/>
    <property type="evidence" value="ECO:0007669"/>
    <property type="project" value="UniProtKB-SubCell"/>
</dbReference>
<evidence type="ECO:0000256" key="2">
    <source>
        <dbReference type="ARBA" id="ARBA00001946"/>
    </source>
</evidence>
<evidence type="ECO:0000256" key="7">
    <source>
        <dbReference type="ARBA" id="ARBA00019179"/>
    </source>
</evidence>
<dbReference type="GO" id="GO:0030145">
    <property type="term" value="F:manganese ion binding"/>
    <property type="evidence" value="ECO:0007669"/>
    <property type="project" value="UniProtKB-UniRule"/>
</dbReference>
<evidence type="ECO:0000256" key="5">
    <source>
        <dbReference type="ARBA" id="ARBA00007383"/>
    </source>
</evidence>
<feature type="binding site" evidence="14 15">
    <location>
        <position position="26"/>
    </location>
    <ligand>
        <name>a divalent metal cation</name>
        <dbReference type="ChEBI" id="CHEBI:60240"/>
    </ligand>
</feature>
<comment type="function">
    <text evidence="3 14 16">Endonuclease that specifically degrades the RNA of RNA-DNA hybrids.</text>
</comment>
<dbReference type="InterPro" id="IPR024567">
    <property type="entry name" value="RNase_HII/HIII_dom"/>
</dbReference>
<dbReference type="AlphaFoldDB" id="A0A1F4U2G6"/>
<dbReference type="CDD" id="cd07182">
    <property type="entry name" value="RNase_HII_bacteria_HII_like"/>
    <property type="match status" value="1"/>
</dbReference>
<feature type="domain" description="RNase H type-2" evidence="17">
    <location>
        <begin position="19"/>
        <end position="205"/>
    </location>
</feature>
<keyword evidence="13 14" id="KW-0464">Manganese</keyword>
<dbReference type="Gene3D" id="3.30.420.10">
    <property type="entry name" value="Ribonuclease H-like superfamily/Ribonuclease H"/>
    <property type="match status" value="1"/>
</dbReference>
<name>A0A1F4U2G6_UNCW3</name>
<evidence type="ECO:0000256" key="8">
    <source>
        <dbReference type="ARBA" id="ARBA00022490"/>
    </source>
</evidence>
<dbReference type="GO" id="GO:0032299">
    <property type="term" value="C:ribonuclease H2 complex"/>
    <property type="evidence" value="ECO:0007669"/>
    <property type="project" value="TreeGrafter"/>
</dbReference>
<dbReference type="Pfam" id="PF01351">
    <property type="entry name" value="RNase_HII"/>
    <property type="match status" value="1"/>
</dbReference>
<dbReference type="PROSITE" id="PS51975">
    <property type="entry name" value="RNASE_H_2"/>
    <property type="match status" value="1"/>
</dbReference>
<evidence type="ECO:0000256" key="16">
    <source>
        <dbReference type="RuleBase" id="RU003515"/>
    </source>
</evidence>
<keyword evidence="11 14" id="KW-0255">Endonuclease</keyword>
<protein>
    <recommendedName>
        <fullName evidence="7 14">Ribonuclease HII</fullName>
        <shortName evidence="14">RNase HII</shortName>
        <ecNumber evidence="6 14">3.1.26.4</ecNumber>
    </recommendedName>
</protein>
<comment type="cofactor">
    <cofactor evidence="14 15">
        <name>Mn(2+)</name>
        <dbReference type="ChEBI" id="CHEBI:29035"/>
    </cofactor>
    <cofactor evidence="14 15">
        <name>Mg(2+)</name>
        <dbReference type="ChEBI" id="CHEBI:18420"/>
    </cofactor>
    <text evidence="14 15">Manganese or magnesium. Binds 1 divalent metal ion per monomer in the absence of substrate. May bind a second metal ion after substrate binding.</text>
</comment>
<dbReference type="GO" id="GO:0004523">
    <property type="term" value="F:RNA-DNA hybrid ribonuclease activity"/>
    <property type="evidence" value="ECO:0007669"/>
    <property type="project" value="UniProtKB-UniRule"/>
</dbReference>
<dbReference type="InterPro" id="IPR036397">
    <property type="entry name" value="RNaseH_sf"/>
</dbReference>
<gene>
    <name evidence="14" type="primary">rnhB</name>
    <name evidence="18" type="ORF">A2Y85_06085</name>
</gene>
<organism evidence="18 19">
    <name type="scientific">candidate division WOR-3 bacterium RBG_13_43_14</name>
    <dbReference type="NCBI Taxonomy" id="1802590"/>
    <lineage>
        <taxon>Bacteria</taxon>
        <taxon>Bacteria division WOR-3</taxon>
    </lineage>
</organism>
<evidence type="ECO:0000256" key="13">
    <source>
        <dbReference type="ARBA" id="ARBA00023211"/>
    </source>
</evidence>
<evidence type="ECO:0000256" key="3">
    <source>
        <dbReference type="ARBA" id="ARBA00004065"/>
    </source>
</evidence>
<evidence type="ECO:0000256" key="1">
    <source>
        <dbReference type="ARBA" id="ARBA00000077"/>
    </source>
</evidence>
<evidence type="ECO:0000256" key="12">
    <source>
        <dbReference type="ARBA" id="ARBA00022801"/>
    </source>
</evidence>
<dbReference type="FunFam" id="3.30.420.10:FF:000006">
    <property type="entry name" value="Ribonuclease HII"/>
    <property type="match status" value="1"/>
</dbReference>
<evidence type="ECO:0000313" key="19">
    <source>
        <dbReference type="Proteomes" id="UP000177025"/>
    </source>
</evidence>
<dbReference type="SUPFAM" id="SSF53098">
    <property type="entry name" value="Ribonuclease H-like"/>
    <property type="match status" value="1"/>
</dbReference>
<evidence type="ECO:0000256" key="6">
    <source>
        <dbReference type="ARBA" id="ARBA00012180"/>
    </source>
</evidence>
<comment type="caution">
    <text evidence="18">The sequence shown here is derived from an EMBL/GenBank/DDBJ whole genome shotgun (WGS) entry which is preliminary data.</text>
</comment>
<proteinExistence type="inferred from homology"/>
<evidence type="ECO:0000256" key="14">
    <source>
        <dbReference type="HAMAP-Rule" id="MF_00052"/>
    </source>
</evidence>
<dbReference type="Proteomes" id="UP000177025">
    <property type="component" value="Unassembled WGS sequence"/>
</dbReference>
<evidence type="ECO:0000256" key="4">
    <source>
        <dbReference type="ARBA" id="ARBA00004496"/>
    </source>
</evidence>
<evidence type="ECO:0000256" key="15">
    <source>
        <dbReference type="PROSITE-ProRule" id="PRU01319"/>
    </source>
</evidence>